<organism evidence="4">
    <name type="scientific">Schistosoma curassoni</name>
    <dbReference type="NCBI Taxonomy" id="6186"/>
    <lineage>
        <taxon>Eukaryota</taxon>
        <taxon>Metazoa</taxon>
        <taxon>Spiralia</taxon>
        <taxon>Lophotrochozoa</taxon>
        <taxon>Platyhelminthes</taxon>
        <taxon>Trematoda</taxon>
        <taxon>Digenea</taxon>
        <taxon>Strigeidida</taxon>
        <taxon>Schistosomatoidea</taxon>
        <taxon>Schistosomatidae</taxon>
        <taxon>Schistosoma</taxon>
    </lineage>
</organism>
<dbReference type="SUPFAM" id="SSF53254">
    <property type="entry name" value="Phosphoglycerate mutase-like"/>
    <property type="match status" value="1"/>
</dbReference>
<sequence>MLTDVEFYSFSPLISSHITNDCNKSGDRKSSTFIACDTKLTDSSNDNQLQCDVSLNQVPACVINSPGCRERFLEHYVGDYILLFDSVSLTERQGCPVGINLCTGESGLFNISAGRRIPQSQTWTLHCSVPLNFTSSAKSCFKQHCATSTNNVNYSEEFKKLTSQNSSVIAKNTNSTCLVLSPCLSNSSEYSSSFFSSSSSSSSSSDPVKSKSSVQTSITTNNNNNNTDKHITDNRCDSYFTSGANSTCQNEFQLSLNNDELNEANSKYTNNYQSTVKRHNHNKSRQIYVMRHAERVDISFGHGWITQCFNHKGVYRRFNLNLPPWLPTRTDCLEYILDSPITQIGLFVSAETGRALADAGVYFTACYCSPAFRCVQTACELLRAMGRQDVSIILRELILSDRFDPVSPSFTIRDVTTELSGSRPTFRRTESDLSIRIEPHLFEWYGWYVGGCIPKMMTVHQLKQAGYNVDTNYTSLSSYNDNDKYESIQGYCDRTAVLIKRILNVHKSKDTCLLIVAHASSLDTCTRHLICHKFRNNLSSNEFHHRTSIVPYCGLLLAQENRRWNLINPPIPNSFLTSNNSTSYTRFKTTLNSRFKASQDLTQEGTTKEDNWKRIKEALTSRYQEVLSQKKNHDKEWISVEILGKI</sequence>
<gene>
    <name evidence="2" type="ORF">SCUD_LOCUS11822</name>
</gene>
<dbReference type="STRING" id="6186.A0A183K9Y9"/>
<dbReference type="Proteomes" id="UP000279833">
    <property type="component" value="Unassembled WGS sequence"/>
</dbReference>
<feature type="region of interest" description="Disordered" evidence="1">
    <location>
        <begin position="198"/>
        <end position="231"/>
    </location>
</feature>
<dbReference type="InterPro" id="IPR051710">
    <property type="entry name" value="Phosphatase_SH3-domain"/>
</dbReference>
<dbReference type="InterPro" id="IPR029033">
    <property type="entry name" value="His_PPase_superfam"/>
</dbReference>
<dbReference type="PANTHER" id="PTHR16469">
    <property type="entry name" value="UBIQUITIN-ASSOCIATED AND SH3 DOMAIN-CONTAINING BA-RELATED"/>
    <property type="match status" value="1"/>
</dbReference>
<dbReference type="Gene3D" id="3.40.50.1240">
    <property type="entry name" value="Phosphoglycerate mutase-like"/>
    <property type="match status" value="1"/>
</dbReference>
<keyword evidence="3" id="KW-1185">Reference proteome</keyword>
<evidence type="ECO:0000313" key="3">
    <source>
        <dbReference type="Proteomes" id="UP000279833"/>
    </source>
</evidence>
<dbReference type="PANTHER" id="PTHR16469:SF27">
    <property type="entry name" value="UBIQUITIN-ASSOCIATED AND SH3 DOMAIN-CONTAINING BA-RELATED"/>
    <property type="match status" value="1"/>
</dbReference>
<evidence type="ECO:0000313" key="4">
    <source>
        <dbReference type="WBParaSite" id="SCUD_0001182201-mRNA-1"/>
    </source>
</evidence>
<feature type="compositionally biased region" description="Low complexity" evidence="1">
    <location>
        <begin position="198"/>
        <end position="226"/>
    </location>
</feature>
<reference evidence="4" key="1">
    <citation type="submission" date="2016-06" db="UniProtKB">
        <authorList>
            <consortium name="WormBaseParasite"/>
        </authorList>
    </citation>
    <scope>IDENTIFICATION</scope>
</reference>
<evidence type="ECO:0000256" key="1">
    <source>
        <dbReference type="SAM" id="MobiDB-lite"/>
    </source>
</evidence>
<accession>A0A183K9Y9</accession>
<proteinExistence type="predicted"/>
<dbReference type="EMBL" id="UZAK01034674">
    <property type="protein sequence ID" value="VDP46212.1"/>
    <property type="molecule type" value="Genomic_DNA"/>
</dbReference>
<reference evidence="2 3" key="2">
    <citation type="submission" date="2018-11" db="EMBL/GenBank/DDBJ databases">
        <authorList>
            <consortium name="Pathogen Informatics"/>
        </authorList>
    </citation>
    <scope>NUCLEOTIDE SEQUENCE [LARGE SCALE GENOMIC DNA]</scope>
    <source>
        <strain evidence="2">Dakar</strain>
        <strain evidence="3">Dakar, Senegal</strain>
    </source>
</reference>
<dbReference type="CDD" id="cd07067">
    <property type="entry name" value="HP_PGM_like"/>
    <property type="match status" value="1"/>
</dbReference>
<dbReference type="AlphaFoldDB" id="A0A183K9Y9"/>
<protein>
    <submittedName>
        <fullName evidence="4">Phosphoglycerate mutase family protein</fullName>
    </submittedName>
</protein>
<name>A0A183K9Y9_9TREM</name>
<dbReference type="WBParaSite" id="SCUD_0001182201-mRNA-1">
    <property type="protein sequence ID" value="SCUD_0001182201-mRNA-1"/>
    <property type="gene ID" value="SCUD_0001182201"/>
</dbReference>
<dbReference type="InterPro" id="IPR013078">
    <property type="entry name" value="His_Pase_superF_clade-1"/>
</dbReference>
<evidence type="ECO:0000313" key="2">
    <source>
        <dbReference type="EMBL" id="VDP46212.1"/>
    </source>
</evidence>